<evidence type="ECO:0000259" key="11">
    <source>
        <dbReference type="Pfam" id="PF17900"/>
    </source>
</evidence>
<reference evidence="12" key="1">
    <citation type="submission" date="2008-03" db="EMBL/GenBank/DDBJ databases">
        <title>Complete sequence of Thermoproteus neutrophilus V24Sta.</title>
        <authorList>
            <consortium name="US DOE Joint Genome Institute"/>
            <person name="Copeland A."/>
            <person name="Lucas S."/>
            <person name="Lapidus A."/>
            <person name="Glavina del Rio T."/>
            <person name="Dalin E."/>
            <person name="Tice H."/>
            <person name="Bruce D."/>
            <person name="Goodwin L."/>
            <person name="Pitluck S."/>
            <person name="Sims D."/>
            <person name="Brettin T."/>
            <person name="Detter J.C."/>
            <person name="Han C."/>
            <person name="Kuske C.R."/>
            <person name="Schmutz J."/>
            <person name="Larimer F."/>
            <person name="Land M."/>
            <person name="Hauser L."/>
            <person name="Kyrpides N."/>
            <person name="Mikhailova N."/>
            <person name="Biddle J.F."/>
            <person name="Zhang Z."/>
            <person name="Fitz-Gibbon S.T."/>
            <person name="Lowe T.M."/>
            <person name="Saltikov C."/>
            <person name="House C.H."/>
            <person name="Richardson P."/>
        </authorList>
    </citation>
    <scope>NUCLEOTIDE SEQUENCE [LARGE SCALE GENOMIC DNA]</scope>
    <source>
        <strain evidence="12">V24Sta</strain>
    </source>
</reference>
<keyword evidence="3 12" id="KW-0031">Aminopeptidase</keyword>
<feature type="domain" description="Aminopeptidase N-like N-terminal" evidence="11">
    <location>
        <begin position="28"/>
        <end position="189"/>
    </location>
</feature>
<dbReference type="GO" id="GO:0043171">
    <property type="term" value="P:peptide catabolic process"/>
    <property type="evidence" value="ECO:0007669"/>
    <property type="project" value="TreeGrafter"/>
</dbReference>
<evidence type="ECO:0000256" key="7">
    <source>
        <dbReference type="ARBA" id="ARBA00022833"/>
    </source>
</evidence>
<evidence type="ECO:0000256" key="9">
    <source>
        <dbReference type="SAM" id="Coils"/>
    </source>
</evidence>
<dbReference type="GO" id="GO:0006508">
    <property type="term" value="P:proteolysis"/>
    <property type="evidence" value="ECO:0007669"/>
    <property type="project" value="UniProtKB-KW"/>
</dbReference>
<dbReference type="GeneID" id="6165303"/>
<accession>B1YCU2</accession>
<dbReference type="Pfam" id="PF03130">
    <property type="entry name" value="HEAT_PBS"/>
    <property type="match status" value="1"/>
</dbReference>
<dbReference type="SUPFAM" id="SSF55486">
    <property type="entry name" value="Metalloproteases ('zincins'), catalytic domain"/>
    <property type="match status" value="1"/>
</dbReference>
<dbReference type="SUPFAM" id="SSF63737">
    <property type="entry name" value="Leukotriene A4 hydrolase N-terminal domain"/>
    <property type="match status" value="1"/>
</dbReference>
<evidence type="ECO:0000313" key="12">
    <source>
        <dbReference type="EMBL" id="ACB39605.1"/>
    </source>
</evidence>
<dbReference type="InterPro" id="IPR011989">
    <property type="entry name" value="ARM-like"/>
</dbReference>
<dbReference type="OrthoDB" id="139771at2157"/>
<gene>
    <name evidence="12" type="ordered locus">Tneu_0666</name>
</gene>
<protein>
    <submittedName>
        <fullName evidence="12">Peptidase M1 membrane alanine aminopeptidase</fullName>
    </submittedName>
</protein>
<evidence type="ECO:0000256" key="1">
    <source>
        <dbReference type="ARBA" id="ARBA00001947"/>
    </source>
</evidence>
<dbReference type="InterPro" id="IPR027268">
    <property type="entry name" value="Peptidase_M4/M1_CTD_sf"/>
</dbReference>
<feature type="domain" description="Peptidase M1 membrane alanine aminopeptidase" evidence="10">
    <location>
        <begin position="227"/>
        <end position="444"/>
    </location>
</feature>
<dbReference type="InterPro" id="IPR045357">
    <property type="entry name" value="Aminopeptidase_N-like_N"/>
</dbReference>
<evidence type="ECO:0000259" key="10">
    <source>
        <dbReference type="Pfam" id="PF01433"/>
    </source>
</evidence>
<dbReference type="SMART" id="SM00567">
    <property type="entry name" value="EZ_HEAT"/>
    <property type="match status" value="7"/>
</dbReference>
<dbReference type="Pfam" id="PF13646">
    <property type="entry name" value="HEAT_2"/>
    <property type="match status" value="2"/>
</dbReference>
<keyword evidence="5" id="KW-0479">Metal-binding</keyword>
<keyword evidence="9" id="KW-0175">Coiled coil</keyword>
<feature type="coiled-coil region" evidence="9">
    <location>
        <begin position="790"/>
        <end position="817"/>
    </location>
</feature>
<dbReference type="AlphaFoldDB" id="B1YCU2"/>
<dbReference type="InterPro" id="IPR014782">
    <property type="entry name" value="Peptidase_M1_dom"/>
</dbReference>
<evidence type="ECO:0000256" key="4">
    <source>
        <dbReference type="ARBA" id="ARBA00022670"/>
    </source>
</evidence>
<dbReference type="Gene3D" id="1.10.390.10">
    <property type="entry name" value="Neutral Protease Domain 2"/>
    <property type="match status" value="1"/>
</dbReference>
<dbReference type="InterPro" id="IPR042097">
    <property type="entry name" value="Aminopeptidase_N-like_N_sf"/>
</dbReference>
<dbReference type="STRING" id="444157.Tneu_0666"/>
<dbReference type="InterPro" id="IPR050344">
    <property type="entry name" value="Peptidase_M1_aminopeptidases"/>
</dbReference>
<dbReference type="PANTHER" id="PTHR11533">
    <property type="entry name" value="PROTEASE M1 ZINC METALLOPROTEASE"/>
    <property type="match status" value="1"/>
</dbReference>
<dbReference type="SUPFAM" id="SSF48371">
    <property type="entry name" value="ARM repeat"/>
    <property type="match status" value="1"/>
</dbReference>
<dbReference type="PANTHER" id="PTHR11533:SF174">
    <property type="entry name" value="PUROMYCIN-SENSITIVE AMINOPEPTIDASE-RELATED"/>
    <property type="match status" value="1"/>
</dbReference>
<dbReference type="eggNOG" id="arCOG02969">
    <property type="taxonomic scope" value="Archaea"/>
</dbReference>
<evidence type="ECO:0000256" key="5">
    <source>
        <dbReference type="ARBA" id="ARBA00022723"/>
    </source>
</evidence>
<dbReference type="GO" id="GO:0005737">
    <property type="term" value="C:cytoplasm"/>
    <property type="evidence" value="ECO:0007669"/>
    <property type="project" value="TreeGrafter"/>
</dbReference>
<keyword evidence="7" id="KW-0862">Zinc</keyword>
<evidence type="ECO:0000313" key="13">
    <source>
        <dbReference type="Proteomes" id="UP000001694"/>
    </source>
</evidence>
<sequence length="824" mass="95408">MKYLVGRDFAFPEYTPRFPPFYEFEVLHMRLDVSIDVANRSVDGLVKYRLRPRKDGARVVLDAVEMDVLSVSHDFYYDGEKIEIKPQWKAGEVVEVAVKYRARPRAGIYFVTPHGQRRGVYVWTQGESEYNRYWVPLPDSPNIKFPWTVAVTVPKPLVAGSNGLLVEVKEGEDSRTYVWEMRHPMSPYLLAIAAGDFEIYSEKCGEVLLEYYIPRYVGGEWRHSFYNTCEIMRFFSEYLGVPYPYERYAQVVVPEFIYGGMENTTFTILTDWTIHDKHAHCPYGEFPCPGQEDFSSDPLVAHEMAHMWFGDLVTAKDWGHIAINESFATFIEALWTERSKGREEYLYEIYTNFRTYLGEYSRRYSRPIVTNVYKIPDEVFDRHAYEKGSVVLHMLRSLLGDDDFRRGLKVFLERNRYRAVDIEDLRKALEEASGRDLEWFWRQFFYAAGHPVLKISWSYSDGVLRLQIKQSQGEDSYPVYTIPLEVKVVYEDGRREVRELQLGEREVALQIPGGKPRYVCVDPAFKVMKALDLQYPLESAIAMLNDEDLYCRLQAVEALKRNGSPKAVEALAKALGDGFWGVAAEAARALGEIGTGEAVYKLIEGYWRARHPRVRRAIVEALGNARRKEAAEFLDKVLHSAEESYYVRAEAARALGRIRWEYAEHSLRKALEYSSHLDVIKRGALEGLAELGSDDALRVVLRHTESDMPTYVRASAVQSLAKFGPRREVLDAVKAALRDENFRVRYAAVTAALELLDHRLIPDLQERMERDVDGRIRRVAREVVERIRRAMERGAEYQKLREEVEKLREEYRKLLDRVGKSYAG</sequence>
<proteinExistence type="inferred from homology"/>
<keyword evidence="6" id="KW-0378">Hydrolase</keyword>
<dbReference type="GO" id="GO:0008270">
    <property type="term" value="F:zinc ion binding"/>
    <property type="evidence" value="ECO:0007669"/>
    <property type="project" value="InterPro"/>
</dbReference>
<dbReference type="RefSeq" id="WP_012350025.1">
    <property type="nucleotide sequence ID" value="NC_010525.1"/>
</dbReference>
<dbReference type="InterPro" id="IPR016024">
    <property type="entry name" value="ARM-type_fold"/>
</dbReference>
<dbReference type="HOGENOM" id="CLU_014298_0_1_2"/>
<keyword evidence="4" id="KW-0645">Protease</keyword>
<dbReference type="InterPro" id="IPR001930">
    <property type="entry name" value="Peptidase_M1"/>
</dbReference>
<dbReference type="GO" id="GO:0005615">
    <property type="term" value="C:extracellular space"/>
    <property type="evidence" value="ECO:0007669"/>
    <property type="project" value="TreeGrafter"/>
</dbReference>
<keyword evidence="8" id="KW-0482">Metalloprotease</keyword>
<name>B1YCU2_PYRNV</name>
<comment type="cofactor">
    <cofactor evidence="1">
        <name>Zn(2+)</name>
        <dbReference type="ChEBI" id="CHEBI:29105"/>
    </cofactor>
</comment>
<dbReference type="Pfam" id="PF17900">
    <property type="entry name" value="Peptidase_M1_N"/>
    <property type="match status" value="1"/>
</dbReference>
<evidence type="ECO:0000256" key="3">
    <source>
        <dbReference type="ARBA" id="ARBA00022438"/>
    </source>
</evidence>
<evidence type="ECO:0000256" key="6">
    <source>
        <dbReference type="ARBA" id="ARBA00022801"/>
    </source>
</evidence>
<dbReference type="GO" id="GO:0042277">
    <property type="term" value="F:peptide binding"/>
    <property type="evidence" value="ECO:0007669"/>
    <property type="project" value="TreeGrafter"/>
</dbReference>
<dbReference type="Pfam" id="PF01433">
    <property type="entry name" value="Peptidase_M1"/>
    <property type="match status" value="1"/>
</dbReference>
<organism evidence="12 13">
    <name type="scientific">Pyrobaculum neutrophilum (strain DSM 2338 / JCM 9278 / NBRC 100436 / V24Sta)</name>
    <name type="common">Thermoproteus neutrophilus</name>
    <dbReference type="NCBI Taxonomy" id="444157"/>
    <lineage>
        <taxon>Archaea</taxon>
        <taxon>Thermoproteota</taxon>
        <taxon>Thermoprotei</taxon>
        <taxon>Thermoproteales</taxon>
        <taxon>Thermoproteaceae</taxon>
        <taxon>Pyrobaculum</taxon>
    </lineage>
</organism>
<dbReference type="KEGG" id="tne:Tneu_0666"/>
<dbReference type="InterPro" id="IPR004155">
    <property type="entry name" value="PBS_lyase_HEAT"/>
</dbReference>
<dbReference type="Gene3D" id="2.60.40.1730">
    <property type="entry name" value="tricorn interacting facor f3 domain"/>
    <property type="match status" value="1"/>
</dbReference>
<evidence type="ECO:0000256" key="2">
    <source>
        <dbReference type="ARBA" id="ARBA00010136"/>
    </source>
</evidence>
<evidence type="ECO:0000256" key="8">
    <source>
        <dbReference type="ARBA" id="ARBA00023049"/>
    </source>
</evidence>
<comment type="similarity">
    <text evidence="2">Belongs to the peptidase M1 family.</text>
</comment>
<dbReference type="Gene3D" id="1.25.10.10">
    <property type="entry name" value="Leucine-rich Repeat Variant"/>
    <property type="match status" value="2"/>
</dbReference>
<dbReference type="EMBL" id="CP001014">
    <property type="protein sequence ID" value="ACB39605.1"/>
    <property type="molecule type" value="Genomic_DNA"/>
</dbReference>
<dbReference type="CDD" id="cd09603">
    <property type="entry name" value="M1_APN_like"/>
    <property type="match status" value="1"/>
</dbReference>
<dbReference type="PRINTS" id="PR00756">
    <property type="entry name" value="ALADIPTASE"/>
</dbReference>
<keyword evidence="13" id="KW-1185">Reference proteome</keyword>
<dbReference type="GO" id="GO:0070006">
    <property type="term" value="F:metalloaminopeptidase activity"/>
    <property type="evidence" value="ECO:0007669"/>
    <property type="project" value="TreeGrafter"/>
</dbReference>
<dbReference type="Proteomes" id="UP000001694">
    <property type="component" value="Chromosome"/>
</dbReference>
<dbReference type="FunFam" id="1.10.390.10:FF:000013">
    <property type="entry name" value="Aminopeptidase N"/>
    <property type="match status" value="1"/>
</dbReference>
<dbReference type="GO" id="GO:0016020">
    <property type="term" value="C:membrane"/>
    <property type="evidence" value="ECO:0007669"/>
    <property type="project" value="TreeGrafter"/>
</dbReference>